<evidence type="ECO:0000256" key="1">
    <source>
        <dbReference type="ARBA" id="ARBA00022723"/>
    </source>
</evidence>
<dbReference type="GO" id="GO:0051536">
    <property type="term" value="F:iron-sulfur cluster binding"/>
    <property type="evidence" value="ECO:0007669"/>
    <property type="project" value="UniProtKB-KW"/>
</dbReference>
<organism evidence="4">
    <name type="scientific">Leptolyngbya sp. NK1-12</name>
    <dbReference type="NCBI Taxonomy" id="2547451"/>
    <lineage>
        <taxon>Bacteria</taxon>
        <taxon>Bacillati</taxon>
        <taxon>Cyanobacteriota</taxon>
        <taxon>Cyanophyceae</taxon>
        <taxon>Leptolyngbyales</taxon>
        <taxon>Leptolyngbyaceae</taxon>
        <taxon>Leptolyngbya group</taxon>
        <taxon>Leptolyngbya</taxon>
    </lineage>
</organism>
<dbReference type="PANTHER" id="PTHR43578:SF3">
    <property type="entry name" value="NADH-QUINONE OXIDOREDUCTASE SUBUNIT F"/>
    <property type="match status" value="1"/>
</dbReference>
<gene>
    <name evidence="4" type="ORF">HJG54_03425</name>
</gene>
<dbReference type="SUPFAM" id="SSF52833">
    <property type="entry name" value="Thioredoxin-like"/>
    <property type="match status" value="1"/>
</dbReference>
<accession>A0AA97APQ1</accession>
<sequence length="93" mass="10229">MSTKTVLICQNTTCRKAGAAKVLAAFQTEFSPNATIQGCACLGQCGNGPMVLVMPDQVWYSRVHPDEVPTIVQQHLRRGQQVKALLYPKYHPS</sequence>
<dbReference type="AlphaFoldDB" id="A0AA97APQ1"/>
<evidence type="ECO:0000256" key="2">
    <source>
        <dbReference type="ARBA" id="ARBA00023004"/>
    </source>
</evidence>
<dbReference type="RefSeq" id="WP_316433376.1">
    <property type="nucleotide sequence ID" value="NZ_CP053586.1"/>
</dbReference>
<dbReference type="PANTHER" id="PTHR43578">
    <property type="entry name" value="NADH-QUINONE OXIDOREDUCTASE SUBUNIT F"/>
    <property type="match status" value="1"/>
</dbReference>
<keyword evidence="3" id="KW-0411">Iron-sulfur</keyword>
<dbReference type="Gene3D" id="3.40.30.10">
    <property type="entry name" value="Glutaredoxin"/>
    <property type="match status" value="1"/>
</dbReference>
<dbReference type="Pfam" id="PF01257">
    <property type="entry name" value="2Fe-2S_thioredx"/>
    <property type="match status" value="1"/>
</dbReference>
<dbReference type="EMBL" id="CP053586">
    <property type="protein sequence ID" value="WNZ22008.1"/>
    <property type="molecule type" value="Genomic_DNA"/>
</dbReference>
<proteinExistence type="predicted"/>
<keyword evidence="1" id="KW-0479">Metal-binding</keyword>
<dbReference type="CDD" id="cd02980">
    <property type="entry name" value="TRX_Fd_family"/>
    <property type="match status" value="1"/>
</dbReference>
<protein>
    <submittedName>
        <fullName evidence="4">(2Fe-2S) ferredoxin domain-containing protein</fullName>
    </submittedName>
</protein>
<keyword evidence="2" id="KW-0408">Iron</keyword>
<reference evidence="4" key="1">
    <citation type="submission" date="2020-05" db="EMBL/GenBank/DDBJ databases">
        <authorList>
            <person name="Zhu T."/>
            <person name="Keshari N."/>
            <person name="Lu X."/>
        </authorList>
    </citation>
    <scope>NUCLEOTIDE SEQUENCE</scope>
    <source>
        <strain evidence="4">NK1-12</strain>
    </source>
</reference>
<evidence type="ECO:0000256" key="3">
    <source>
        <dbReference type="ARBA" id="ARBA00023014"/>
    </source>
</evidence>
<dbReference type="GO" id="GO:0046872">
    <property type="term" value="F:metal ion binding"/>
    <property type="evidence" value="ECO:0007669"/>
    <property type="project" value="UniProtKB-KW"/>
</dbReference>
<dbReference type="InterPro" id="IPR036249">
    <property type="entry name" value="Thioredoxin-like_sf"/>
</dbReference>
<name>A0AA97APQ1_9CYAN</name>
<evidence type="ECO:0000313" key="4">
    <source>
        <dbReference type="EMBL" id="WNZ22008.1"/>
    </source>
</evidence>